<evidence type="ECO:0000313" key="3">
    <source>
        <dbReference type="Proteomes" id="UP001275084"/>
    </source>
</evidence>
<reference evidence="2" key="2">
    <citation type="submission" date="2023-06" db="EMBL/GenBank/DDBJ databases">
        <authorList>
            <consortium name="Lawrence Berkeley National Laboratory"/>
            <person name="Haridas S."/>
            <person name="Hensen N."/>
            <person name="Bonometti L."/>
            <person name="Westerberg I."/>
            <person name="Brannstrom I.O."/>
            <person name="Guillou S."/>
            <person name="Cros-Aarteil S."/>
            <person name="Calhoun S."/>
            <person name="Kuo A."/>
            <person name="Mondo S."/>
            <person name="Pangilinan J."/>
            <person name="Riley R."/>
            <person name="Labutti K."/>
            <person name="Andreopoulos B."/>
            <person name="Lipzen A."/>
            <person name="Chen C."/>
            <person name="Yanf M."/>
            <person name="Daum C."/>
            <person name="Ng V."/>
            <person name="Clum A."/>
            <person name="Steindorff A."/>
            <person name="Ohm R."/>
            <person name="Martin F."/>
            <person name="Silar P."/>
            <person name="Natvig D."/>
            <person name="Lalanne C."/>
            <person name="Gautier V."/>
            <person name="Ament-Velasquez S.L."/>
            <person name="Kruys A."/>
            <person name="Hutchinson M.I."/>
            <person name="Powell A.J."/>
            <person name="Barry K."/>
            <person name="Miller A.N."/>
            <person name="Grigoriev I.V."/>
            <person name="Debuchy R."/>
            <person name="Gladieux P."/>
            <person name="Thoren M.H."/>
            <person name="Johannesson H."/>
        </authorList>
    </citation>
    <scope>NUCLEOTIDE SEQUENCE</scope>
    <source>
        <strain evidence="2">CBS 955.72</strain>
    </source>
</reference>
<name>A0AAJ0HFG0_9PEZI</name>
<proteinExistence type="predicted"/>
<evidence type="ECO:0000313" key="2">
    <source>
        <dbReference type="EMBL" id="KAK3349621.1"/>
    </source>
</evidence>
<reference evidence="2" key="1">
    <citation type="journal article" date="2023" name="Mol. Phylogenet. Evol.">
        <title>Genome-scale phylogeny and comparative genomics of the fungal order Sordariales.</title>
        <authorList>
            <person name="Hensen N."/>
            <person name="Bonometti L."/>
            <person name="Westerberg I."/>
            <person name="Brannstrom I.O."/>
            <person name="Guillou S."/>
            <person name="Cros-Aarteil S."/>
            <person name="Calhoun S."/>
            <person name="Haridas S."/>
            <person name="Kuo A."/>
            <person name="Mondo S."/>
            <person name="Pangilinan J."/>
            <person name="Riley R."/>
            <person name="LaButti K."/>
            <person name="Andreopoulos B."/>
            <person name="Lipzen A."/>
            <person name="Chen C."/>
            <person name="Yan M."/>
            <person name="Daum C."/>
            <person name="Ng V."/>
            <person name="Clum A."/>
            <person name="Steindorff A."/>
            <person name="Ohm R.A."/>
            <person name="Martin F."/>
            <person name="Silar P."/>
            <person name="Natvig D.O."/>
            <person name="Lalanne C."/>
            <person name="Gautier V."/>
            <person name="Ament-Velasquez S.L."/>
            <person name="Kruys A."/>
            <person name="Hutchinson M.I."/>
            <person name="Powell A.J."/>
            <person name="Barry K."/>
            <person name="Miller A.N."/>
            <person name="Grigoriev I.V."/>
            <person name="Debuchy R."/>
            <person name="Gladieux P."/>
            <person name="Hiltunen Thoren M."/>
            <person name="Johannesson H."/>
        </authorList>
    </citation>
    <scope>NUCLEOTIDE SEQUENCE</scope>
    <source>
        <strain evidence="2">CBS 955.72</strain>
    </source>
</reference>
<protein>
    <submittedName>
        <fullName evidence="2">Uncharacterized protein</fullName>
    </submittedName>
</protein>
<accession>A0AAJ0HFG0</accession>
<feature type="compositionally biased region" description="Pro residues" evidence="1">
    <location>
        <begin position="76"/>
        <end position="87"/>
    </location>
</feature>
<dbReference type="AlphaFoldDB" id="A0AAJ0HFG0"/>
<gene>
    <name evidence="2" type="ORF">B0T25DRAFT_610512</name>
</gene>
<keyword evidence="3" id="KW-1185">Reference proteome</keyword>
<organism evidence="2 3">
    <name type="scientific">Lasiosphaeria hispida</name>
    <dbReference type="NCBI Taxonomy" id="260671"/>
    <lineage>
        <taxon>Eukaryota</taxon>
        <taxon>Fungi</taxon>
        <taxon>Dikarya</taxon>
        <taxon>Ascomycota</taxon>
        <taxon>Pezizomycotina</taxon>
        <taxon>Sordariomycetes</taxon>
        <taxon>Sordariomycetidae</taxon>
        <taxon>Sordariales</taxon>
        <taxon>Lasiosphaeriaceae</taxon>
        <taxon>Lasiosphaeria</taxon>
    </lineage>
</organism>
<dbReference type="Proteomes" id="UP001275084">
    <property type="component" value="Unassembled WGS sequence"/>
</dbReference>
<comment type="caution">
    <text evidence="2">The sequence shown here is derived from an EMBL/GenBank/DDBJ whole genome shotgun (WGS) entry which is preliminary data.</text>
</comment>
<dbReference type="EMBL" id="JAUIQD010000005">
    <property type="protein sequence ID" value="KAK3349621.1"/>
    <property type="molecule type" value="Genomic_DNA"/>
</dbReference>
<feature type="region of interest" description="Disordered" evidence="1">
    <location>
        <begin position="70"/>
        <end position="89"/>
    </location>
</feature>
<sequence>MSSHLPETRILTTFPTEGLPSPRIATTLHDFPVGYGHNPRPLATQLNRWFCCRCAQSGYADPVGMIHGDLSSPPRFSSPPSSPPPPSTDTCFRPSCGHAKCPNCLLGPTHNFRSAVRTVGGLHTSPVFIDPAYWECPCGEWSRNPFDTTCAQALTACGNPAGCPFRPQLQLHLHVLRLNIPSSGPPGPGPGRCGGGGVLRSESVVMNRFRQRLGTADQRVVLAGGPWYWQRRALGEAGCVLIREFRRRELGGGGEAAVWRDGEGCPGYGWRRGPGVVMPLVVGAAGEEDEREVEYEAEYLRGVRMVPGGGRGGVGA</sequence>
<evidence type="ECO:0000256" key="1">
    <source>
        <dbReference type="SAM" id="MobiDB-lite"/>
    </source>
</evidence>